<feature type="transmembrane region" description="Helical" evidence="1">
    <location>
        <begin position="50"/>
        <end position="67"/>
    </location>
</feature>
<comment type="caution">
    <text evidence="2">The sequence shown here is derived from an EMBL/GenBank/DDBJ whole genome shotgun (WGS) entry which is preliminary data.</text>
</comment>
<keyword evidence="1" id="KW-0472">Membrane</keyword>
<name>A0A8J6IT11_9ALTE</name>
<keyword evidence="1" id="KW-1133">Transmembrane helix</keyword>
<feature type="transmembrane region" description="Helical" evidence="1">
    <location>
        <begin position="130"/>
        <end position="149"/>
    </location>
</feature>
<proteinExistence type="predicted"/>
<accession>A0A8J6IT11</accession>
<sequence length="219" mass="24451">MNDIQKLTDMWAAQEAQIEQSVKVNTLALKEIKSQKAQDKLRGYLSLNQWTAALSVLITVCLGYFVGSHQDKLYMMAAGVAVMLWSISLTIGAIGQIVKIKALDYAKPVVEVQTDLNNIRLSALFNIKTSLMVLPFYFAFMLIGAQSLFGVDMVEIANPAWLKAQLVVSVLLALVAAWLYRYFSPENVDKPMVKWLMQGVGDQTLKAAKELEALKEFEK</sequence>
<protein>
    <submittedName>
        <fullName evidence="2">Uncharacterized protein</fullName>
    </submittedName>
</protein>
<organism evidence="2 3">
    <name type="scientific">Neptunicella marina</name>
    <dbReference type="NCBI Taxonomy" id="2125989"/>
    <lineage>
        <taxon>Bacteria</taxon>
        <taxon>Pseudomonadati</taxon>
        <taxon>Pseudomonadota</taxon>
        <taxon>Gammaproteobacteria</taxon>
        <taxon>Alteromonadales</taxon>
        <taxon>Alteromonadaceae</taxon>
        <taxon>Neptunicella</taxon>
    </lineage>
</organism>
<dbReference type="Proteomes" id="UP000601768">
    <property type="component" value="Unassembled WGS sequence"/>
</dbReference>
<evidence type="ECO:0000256" key="1">
    <source>
        <dbReference type="SAM" id="Phobius"/>
    </source>
</evidence>
<reference evidence="2" key="2">
    <citation type="submission" date="2020-08" db="EMBL/GenBank/DDBJ databases">
        <authorList>
            <person name="Lai Q."/>
        </authorList>
    </citation>
    <scope>NUCLEOTIDE SEQUENCE</scope>
    <source>
        <strain evidence="2">S27-2</strain>
    </source>
</reference>
<evidence type="ECO:0000313" key="3">
    <source>
        <dbReference type="Proteomes" id="UP000601768"/>
    </source>
</evidence>
<keyword evidence="1" id="KW-0812">Transmembrane</keyword>
<evidence type="ECO:0000313" key="2">
    <source>
        <dbReference type="EMBL" id="MBC3765078.1"/>
    </source>
</evidence>
<dbReference type="RefSeq" id="WP_186505538.1">
    <property type="nucleotide sequence ID" value="NZ_JACNEP010000002.1"/>
</dbReference>
<reference evidence="2" key="1">
    <citation type="journal article" date="2018" name="Int. J. Syst. Evol. Microbiol.">
        <title>Neptunicella marina gen. nov., sp. nov., isolated from surface seawater.</title>
        <authorList>
            <person name="Liu X."/>
            <person name="Lai Q."/>
            <person name="Du Y."/>
            <person name="Zhang X."/>
            <person name="Liu Z."/>
            <person name="Sun F."/>
            <person name="Shao Z."/>
        </authorList>
    </citation>
    <scope>NUCLEOTIDE SEQUENCE</scope>
    <source>
        <strain evidence="2">S27-2</strain>
    </source>
</reference>
<gene>
    <name evidence="2" type="ORF">H8B19_04275</name>
</gene>
<keyword evidence="3" id="KW-1185">Reference proteome</keyword>
<dbReference type="EMBL" id="JACNEP010000002">
    <property type="protein sequence ID" value="MBC3765078.1"/>
    <property type="molecule type" value="Genomic_DNA"/>
</dbReference>
<feature type="transmembrane region" description="Helical" evidence="1">
    <location>
        <begin position="73"/>
        <end position="98"/>
    </location>
</feature>
<feature type="transmembrane region" description="Helical" evidence="1">
    <location>
        <begin position="161"/>
        <end position="180"/>
    </location>
</feature>
<dbReference type="AlphaFoldDB" id="A0A8J6IT11"/>